<dbReference type="PANTHER" id="PTHR33546">
    <property type="entry name" value="LARGE, MULTIFUNCTIONAL SECRETED PROTEIN-RELATED"/>
    <property type="match status" value="1"/>
</dbReference>
<dbReference type="Pfam" id="PF22807">
    <property type="entry name" value="TrAA12"/>
    <property type="match status" value="1"/>
</dbReference>
<sequence length="455" mass="50261">MKQKIVSRTRHLTILLPAIVHLISCGQSGNKTSNETDTLIRAGDTSAIANEYGADIKLKAPFDTPPQNKFAKIIGWKGESTPTAPSGYQVVPFARDLNSPRNIYVAENGDVFVAQSRTEKEGEDPEKENSRNLFPDKSPNEILRFRDEDNDGIAEKKDVILTNLSQPYGMLIIDNFFYVANTDALVRFPYDSSIEKITNKPEKVLSLPAGGYNNHWTRNLTTNEDKSKIYISVGSGSNVGENGMDKEAGRALILEINPDGSGKQIYAAGLRNPVGMDWEPTTNQLWTAVNERDELGDEIVPDYITAVRPGGWYGWPYTYWGKHIDPRWDPEHGEHLGTAPDSLTAKSITPDYALGSHTASLGLAFSKTSAFQQGAYIGQHGSWNRSSLVGYKVVFVPFEQGKPSGKPQDFLTGFVANKEKAEVYGRPVAVVFTPQYMLVTDDAANVIWAVLPEKK</sequence>
<reference evidence="3 4" key="1">
    <citation type="submission" date="2018-02" db="EMBL/GenBank/DDBJ databases">
        <title>The draft genome of Sphingobacterium sp. 5JN-11.</title>
        <authorList>
            <person name="Liu L."/>
            <person name="Li L."/>
            <person name="Liang L."/>
            <person name="Zhang X."/>
            <person name="Wang T."/>
        </authorList>
    </citation>
    <scope>NUCLEOTIDE SEQUENCE [LARGE SCALE GENOMIC DNA]</scope>
    <source>
        <strain evidence="3 4">5JN-11</strain>
    </source>
</reference>
<dbReference type="RefSeq" id="WP_105716008.1">
    <property type="nucleotide sequence ID" value="NZ_PVBQ01000003.1"/>
</dbReference>
<comment type="caution">
    <text evidence="3">The sequence shown here is derived from an EMBL/GenBank/DDBJ whole genome shotgun (WGS) entry which is preliminary data.</text>
</comment>
<gene>
    <name evidence="3" type="ORF">C5745_05710</name>
</gene>
<dbReference type="InterPro" id="IPR011041">
    <property type="entry name" value="Quinoprot_gluc/sorb_DH_b-prop"/>
</dbReference>
<dbReference type="PANTHER" id="PTHR33546:SF1">
    <property type="entry name" value="LARGE, MULTIFUNCTIONAL SECRETED PROTEIN"/>
    <property type="match status" value="1"/>
</dbReference>
<dbReference type="EMBL" id="PVBQ01000003">
    <property type="protein sequence ID" value="PRD48688.1"/>
    <property type="molecule type" value="Genomic_DNA"/>
</dbReference>
<dbReference type="Gene3D" id="2.120.10.30">
    <property type="entry name" value="TolB, C-terminal domain"/>
    <property type="match status" value="1"/>
</dbReference>
<evidence type="ECO:0000259" key="2">
    <source>
        <dbReference type="Pfam" id="PF22807"/>
    </source>
</evidence>
<dbReference type="AlphaFoldDB" id="A0A2S9J7B7"/>
<keyword evidence="4" id="KW-1185">Reference proteome</keyword>
<name>A0A2S9J7B7_9SPHI</name>
<accession>A0A2S9J7B7</accession>
<evidence type="ECO:0000256" key="1">
    <source>
        <dbReference type="SAM" id="MobiDB-lite"/>
    </source>
</evidence>
<dbReference type="SUPFAM" id="SSF50952">
    <property type="entry name" value="Soluble quinoprotein glucose dehydrogenase"/>
    <property type="match status" value="1"/>
</dbReference>
<dbReference type="Proteomes" id="UP000239711">
    <property type="component" value="Unassembled WGS sequence"/>
</dbReference>
<proteinExistence type="predicted"/>
<dbReference type="InterPro" id="IPR054539">
    <property type="entry name" value="Beta-prop_PDH"/>
</dbReference>
<organism evidence="3 4">
    <name type="scientific">Sphingobacterium haloxyli</name>
    <dbReference type="NCBI Taxonomy" id="2100533"/>
    <lineage>
        <taxon>Bacteria</taxon>
        <taxon>Pseudomonadati</taxon>
        <taxon>Bacteroidota</taxon>
        <taxon>Sphingobacteriia</taxon>
        <taxon>Sphingobacteriales</taxon>
        <taxon>Sphingobacteriaceae</taxon>
        <taxon>Sphingobacterium</taxon>
    </lineage>
</organism>
<dbReference type="InterPro" id="IPR011042">
    <property type="entry name" value="6-blade_b-propeller_TolB-like"/>
</dbReference>
<feature type="domain" description="Pyrroloquinoline quinone-dependent pyranose dehydrogenase beta-propeller" evidence="2">
    <location>
        <begin position="83"/>
        <end position="450"/>
    </location>
</feature>
<evidence type="ECO:0000313" key="3">
    <source>
        <dbReference type="EMBL" id="PRD48688.1"/>
    </source>
</evidence>
<protein>
    <submittedName>
        <fullName evidence="3">L-sorbosone dehydrogenase</fullName>
    </submittedName>
</protein>
<dbReference type="OrthoDB" id="9811395at2"/>
<evidence type="ECO:0000313" key="4">
    <source>
        <dbReference type="Proteomes" id="UP000239711"/>
    </source>
</evidence>
<feature type="region of interest" description="Disordered" evidence="1">
    <location>
        <begin position="116"/>
        <end position="139"/>
    </location>
</feature>